<comment type="caution">
    <text evidence="1">The sequence shown here is derived from an EMBL/GenBank/DDBJ whole genome shotgun (WGS) entry which is preliminary data.</text>
</comment>
<name>A0ACB7PE08_9PEZI</name>
<accession>A0ACB7PE08</accession>
<organism evidence="1 2">
    <name type="scientific">Chaetomium tenue</name>
    <dbReference type="NCBI Taxonomy" id="1854479"/>
    <lineage>
        <taxon>Eukaryota</taxon>
        <taxon>Fungi</taxon>
        <taxon>Dikarya</taxon>
        <taxon>Ascomycota</taxon>
        <taxon>Pezizomycotina</taxon>
        <taxon>Sordariomycetes</taxon>
        <taxon>Sordariomycetidae</taxon>
        <taxon>Sordariales</taxon>
        <taxon>Chaetomiaceae</taxon>
        <taxon>Chaetomium</taxon>
    </lineage>
</organism>
<evidence type="ECO:0000313" key="1">
    <source>
        <dbReference type="EMBL" id="KAH6637320.1"/>
    </source>
</evidence>
<keyword evidence="2" id="KW-1185">Reference proteome</keyword>
<evidence type="ECO:0000313" key="2">
    <source>
        <dbReference type="Proteomes" id="UP000724584"/>
    </source>
</evidence>
<reference evidence="1 2" key="1">
    <citation type="journal article" date="2021" name="Nat. Commun.">
        <title>Genetic determinants of endophytism in the Arabidopsis root mycobiome.</title>
        <authorList>
            <person name="Mesny F."/>
            <person name="Miyauchi S."/>
            <person name="Thiergart T."/>
            <person name="Pickel B."/>
            <person name="Atanasova L."/>
            <person name="Karlsson M."/>
            <person name="Huettel B."/>
            <person name="Barry K.W."/>
            <person name="Haridas S."/>
            <person name="Chen C."/>
            <person name="Bauer D."/>
            <person name="Andreopoulos W."/>
            <person name="Pangilinan J."/>
            <person name="LaButti K."/>
            <person name="Riley R."/>
            <person name="Lipzen A."/>
            <person name="Clum A."/>
            <person name="Drula E."/>
            <person name="Henrissat B."/>
            <person name="Kohler A."/>
            <person name="Grigoriev I.V."/>
            <person name="Martin F.M."/>
            <person name="Hacquard S."/>
        </authorList>
    </citation>
    <scope>NUCLEOTIDE SEQUENCE [LARGE SCALE GENOMIC DNA]</scope>
    <source>
        <strain evidence="1 2">MPI-SDFR-AT-0079</strain>
    </source>
</reference>
<dbReference type="EMBL" id="JAGIZQ010000003">
    <property type="protein sequence ID" value="KAH6637320.1"/>
    <property type="molecule type" value="Genomic_DNA"/>
</dbReference>
<gene>
    <name evidence="1" type="ORF">F5144DRAFT_620338</name>
</gene>
<sequence>MPIQRTYPKQLTTSLHPALESPEMRPPIEHALLQVLNVLNKGMQTPSMADRAYSRAGSGSGIALLPPQMRSEFETILTRLSIWAGSMGVLAPSHASLDERLHSGNHDEIRDVLCHLLGRLKETLQLAVDPPTQESEEESEGSDTSDSDSLVSLDTADDVLGMEGRPPLDASPVVKANDIISRLYRLSSAIRKPVSSRENERVRKFAQDLVNLPDMQSQAEELDSLGSFARWLAGYKYPKAPQPLVERLVSSVAFRRARLLYRHRHQSKLQQGVPKVRERGNDFHVNPERVAAAAQGLTANVPAFGFDPGPSPSVVFSATVASSVDRRRYQSFGKSVPLSGITQTAVNRRRNLDVPPYSGPTDESSDQAFCPYCTRAIDLKETREPRWTRHVLKDIEPYICLFPDCGDDGLSFRSSDEWLGHMQQHTLVWSCQIVGHESEVYRSSEELEDHVRSAHSDSVTDSQIPYLVRSSARPHPDLFSVLASSWNLAATGASDNPTESRASPVCILCQEEIGSQSAAESEGNLYDHILNHLEEMALFSLPPTDHTEDGRSMASGRKTRGTAQDISGLPPAEFDDDNGGAALSPSWQLYKKEGVLPRLSGTPDEETLQRVYREVQNMRLTDDPSLESSGRETDPILGHFTEVMLKETNRGRSATLRRPTCGAPDCEVDLSAVGPRGELHSSPYCGTHTCQHLLWKADAGGETPAFWIADTGDETPTFCHLPKGKYVPFCAEHMKCGRPHCPEQGFYEQAIERAVGTDSHVLPWFCWRHRCQEGGCNRGINNNQQRRCAKHALTLPQGWPFIKQQKLSDDDLEFNKARRRFIAFSGIPMKWEDPTLLDNALQVVPLDRIYEEAETENLQCLEEAISAGQWPEWGYQDCVVRALLRWFKRSFFTWVNNPLCSVCQSPTIALGMAPPTDQETVHGATRVELYECHNGTCGAKERFPRYSSAVKLLETRRGRTGEWTNCFGFLCRAIGSRVRWVWNSEDHTWLEIYSEHQDRWVHADACEEAWNIPLLYSKGWGKRMAYCIAFSLDGAADVTGRYVVEEAHALPRDICSETQLTEILAEITAMRREGRSDEVKARLAKEDETEAEQLYIHPSSESTTPTLNIMFRSPRTTPDNTPPNSPRRSLYPGDPQWF</sequence>
<protein>
    <submittedName>
        <fullName evidence="1">Uncharacterized protein</fullName>
    </submittedName>
</protein>
<proteinExistence type="predicted"/>
<dbReference type="Proteomes" id="UP000724584">
    <property type="component" value="Unassembled WGS sequence"/>
</dbReference>